<dbReference type="CDD" id="cd09272">
    <property type="entry name" value="RNase_HI_RT_Ty1"/>
    <property type="match status" value="1"/>
</dbReference>
<accession>A0AAW2TKV6</accession>
<dbReference type="InterPro" id="IPR036397">
    <property type="entry name" value="RNaseH_sf"/>
</dbReference>
<dbReference type="InterPro" id="IPR054722">
    <property type="entry name" value="PolX-like_BBD"/>
</dbReference>
<evidence type="ECO:0000256" key="3">
    <source>
        <dbReference type="ARBA" id="ARBA00022750"/>
    </source>
</evidence>
<feature type="domain" description="Integrase catalytic" evidence="6">
    <location>
        <begin position="18"/>
        <end position="183"/>
    </location>
</feature>
<dbReference type="InterPro" id="IPR013103">
    <property type="entry name" value="RVT_2"/>
</dbReference>
<keyword evidence="1" id="KW-0645">Protease</keyword>
<dbReference type="Pfam" id="PF25597">
    <property type="entry name" value="SH3_retrovirus"/>
    <property type="match status" value="1"/>
</dbReference>
<dbReference type="Gene3D" id="3.30.420.10">
    <property type="entry name" value="Ribonuclease H-like superfamily/Ribonuclease H"/>
    <property type="match status" value="1"/>
</dbReference>
<dbReference type="Pfam" id="PF07727">
    <property type="entry name" value="RVT_2"/>
    <property type="match status" value="2"/>
</dbReference>
<comment type="caution">
    <text evidence="7">The sequence shown here is derived from an EMBL/GenBank/DDBJ whole genome shotgun (WGS) entry which is preliminary data.</text>
</comment>
<dbReference type="PANTHER" id="PTHR42648:SF31">
    <property type="entry name" value="RNA-DIRECTED DNA POLYMERASE"/>
    <property type="match status" value="1"/>
</dbReference>
<evidence type="ECO:0000256" key="4">
    <source>
        <dbReference type="ARBA" id="ARBA00022801"/>
    </source>
</evidence>
<dbReference type="InterPro" id="IPR057670">
    <property type="entry name" value="SH3_retrovirus"/>
</dbReference>
<dbReference type="GO" id="GO:0046872">
    <property type="term" value="F:metal ion binding"/>
    <property type="evidence" value="ECO:0007669"/>
    <property type="project" value="UniProtKB-KW"/>
</dbReference>
<gene>
    <name evidence="7" type="ORF">Slati_3842300</name>
</gene>
<dbReference type="GO" id="GO:0004190">
    <property type="term" value="F:aspartic-type endopeptidase activity"/>
    <property type="evidence" value="ECO:0007669"/>
    <property type="project" value="UniProtKB-KW"/>
</dbReference>
<evidence type="ECO:0000256" key="1">
    <source>
        <dbReference type="ARBA" id="ARBA00022670"/>
    </source>
</evidence>
<dbReference type="GO" id="GO:0003676">
    <property type="term" value="F:nucleic acid binding"/>
    <property type="evidence" value="ECO:0007669"/>
    <property type="project" value="InterPro"/>
</dbReference>
<dbReference type="PROSITE" id="PS50994">
    <property type="entry name" value="INTEGRASE"/>
    <property type="match status" value="1"/>
</dbReference>
<reference evidence="7" key="1">
    <citation type="submission" date="2020-06" db="EMBL/GenBank/DDBJ databases">
        <authorList>
            <person name="Li T."/>
            <person name="Hu X."/>
            <person name="Zhang T."/>
            <person name="Song X."/>
            <person name="Zhang H."/>
            <person name="Dai N."/>
            <person name="Sheng W."/>
            <person name="Hou X."/>
            <person name="Wei L."/>
        </authorList>
    </citation>
    <scope>NUCLEOTIDE SEQUENCE</scope>
    <source>
        <strain evidence="7">KEN1</strain>
        <tissue evidence="7">Leaf</tissue>
    </source>
</reference>
<dbReference type="EMBL" id="JACGWN010000014">
    <property type="protein sequence ID" value="KAL0405284.1"/>
    <property type="molecule type" value="Genomic_DNA"/>
</dbReference>
<dbReference type="InterPro" id="IPR012337">
    <property type="entry name" value="RNaseH-like_sf"/>
</dbReference>
<evidence type="ECO:0000259" key="6">
    <source>
        <dbReference type="PROSITE" id="PS50994"/>
    </source>
</evidence>
<dbReference type="SUPFAM" id="SSF53098">
    <property type="entry name" value="Ribonuclease H-like"/>
    <property type="match status" value="1"/>
</dbReference>
<dbReference type="PANTHER" id="PTHR42648">
    <property type="entry name" value="TRANSPOSASE, PUTATIVE-RELATED"/>
    <property type="match status" value="1"/>
</dbReference>
<reference evidence="7" key="2">
    <citation type="journal article" date="2024" name="Plant">
        <title>Genomic evolution and insights into agronomic trait innovations of Sesamum species.</title>
        <authorList>
            <person name="Miao H."/>
            <person name="Wang L."/>
            <person name="Qu L."/>
            <person name="Liu H."/>
            <person name="Sun Y."/>
            <person name="Le M."/>
            <person name="Wang Q."/>
            <person name="Wei S."/>
            <person name="Zheng Y."/>
            <person name="Lin W."/>
            <person name="Duan Y."/>
            <person name="Cao H."/>
            <person name="Xiong S."/>
            <person name="Wang X."/>
            <person name="Wei L."/>
            <person name="Li C."/>
            <person name="Ma Q."/>
            <person name="Ju M."/>
            <person name="Zhao R."/>
            <person name="Li G."/>
            <person name="Mu C."/>
            <person name="Tian Q."/>
            <person name="Mei H."/>
            <person name="Zhang T."/>
            <person name="Gao T."/>
            <person name="Zhang H."/>
        </authorList>
    </citation>
    <scope>NUCLEOTIDE SEQUENCE</scope>
    <source>
        <strain evidence="7">KEN1</strain>
    </source>
</reference>
<keyword evidence="3" id="KW-0064">Aspartyl protease</keyword>
<keyword evidence="2" id="KW-0479">Metal-binding</keyword>
<proteinExistence type="predicted"/>
<organism evidence="7">
    <name type="scientific">Sesamum latifolium</name>
    <dbReference type="NCBI Taxonomy" id="2727402"/>
    <lineage>
        <taxon>Eukaryota</taxon>
        <taxon>Viridiplantae</taxon>
        <taxon>Streptophyta</taxon>
        <taxon>Embryophyta</taxon>
        <taxon>Tracheophyta</taxon>
        <taxon>Spermatophyta</taxon>
        <taxon>Magnoliopsida</taxon>
        <taxon>eudicotyledons</taxon>
        <taxon>Gunneridae</taxon>
        <taxon>Pentapetalae</taxon>
        <taxon>asterids</taxon>
        <taxon>lamiids</taxon>
        <taxon>Lamiales</taxon>
        <taxon>Pedaliaceae</taxon>
        <taxon>Sesamum</taxon>
    </lineage>
</organism>
<dbReference type="InterPro" id="IPR039537">
    <property type="entry name" value="Retrotran_Ty1/copia-like"/>
</dbReference>
<protein>
    <submittedName>
        <fullName evidence="7">Retrovirus-related Pol polyprotein from transposon RE1</fullName>
    </submittedName>
</protein>
<sequence>MEEMAGMGRTTGERSERSGSYPKTWLVDSGATSHMCGDVRLFQSVAKLTVPIRIHLSHNCVTFATQSGDIILSPHLMLTNVLFVPSFTYNLLSVSQLCKALSNLLHSRGIIHQKSCIYTPQQNGVVERKHRHLLQVARALMFQSHLPREFWADSLLAATYIINKLPSASLKCKSPFELLYKGQKAYKVYDIENKRILISRDVVFHEDVFPYNQTISATYTPDRQPPASSIVLPLPSLISDPTPLRRSQRAIRPPTWLNDYHYNLTPDPIVFSSDLTSSHTDFMATLSTIHEPSYYKEARGCEEWDVAMQQELAALEQNDTWEIVDLPLGKHPIGSKWVYKVKLKADGSFEWYKARLVAKGYNQIQGVDYVDRFSPVAKIFVLLLLKGRPYLLARQSQHDLFLKDTTDVLFALLVYVDDVLLTHSSEAQIAVVKRYLDSAFTIKDLGPAKYFLSLEIDRTVVGTSVTQHKFIRDIICDTGLRSAKPVLTPLPTGVKLSAFDSTEHADPEPYRWLVGRLLSQFHSSRHLLWGSAIEPVCPHTLSKSYGARSTAEAEYRSLGTTACELQWISFLLQDFGLAVATPIPLYCDNQAATHIVANPMFHERTKHLEIDCHLVRDHYKAGFLLPCNISGKLQLADMFTKLLPRPAFTDALTKLGLFSPTQVQLEGG</sequence>
<feature type="region of interest" description="Disordered" evidence="5">
    <location>
        <begin position="1"/>
        <end position="21"/>
    </location>
</feature>
<dbReference type="InterPro" id="IPR001584">
    <property type="entry name" value="Integrase_cat-core"/>
</dbReference>
<evidence type="ECO:0000256" key="2">
    <source>
        <dbReference type="ARBA" id="ARBA00022723"/>
    </source>
</evidence>
<dbReference type="SUPFAM" id="SSF56672">
    <property type="entry name" value="DNA/RNA polymerases"/>
    <property type="match status" value="1"/>
</dbReference>
<dbReference type="GO" id="GO:0015074">
    <property type="term" value="P:DNA integration"/>
    <property type="evidence" value="ECO:0007669"/>
    <property type="project" value="InterPro"/>
</dbReference>
<dbReference type="Pfam" id="PF22936">
    <property type="entry name" value="Pol_BBD"/>
    <property type="match status" value="1"/>
</dbReference>
<evidence type="ECO:0000256" key="5">
    <source>
        <dbReference type="SAM" id="MobiDB-lite"/>
    </source>
</evidence>
<dbReference type="AlphaFoldDB" id="A0AAW2TKV6"/>
<dbReference type="InterPro" id="IPR043502">
    <property type="entry name" value="DNA/RNA_pol_sf"/>
</dbReference>
<dbReference type="GO" id="GO:0006508">
    <property type="term" value="P:proteolysis"/>
    <property type="evidence" value="ECO:0007669"/>
    <property type="project" value="UniProtKB-KW"/>
</dbReference>
<name>A0AAW2TKV6_9LAMI</name>
<evidence type="ECO:0000313" key="7">
    <source>
        <dbReference type="EMBL" id="KAL0405284.1"/>
    </source>
</evidence>
<keyword evidence="4" id="KW-0378">Hydrolase</keyword>